<accession>A0A8J2YTG7</accession>
<feature type="signal peptide" evidence="2">
    <location>
        <begin position="1"/>
        <end position="23"/>
    </location>
</feature>
<protein>
    <recommendedName>
        <fullName evidence="5">Histidine kinase</fullName>
    </recommendedName>
</protein>
<dbReference type="Proteomes" id="UP000646365">
    <property type="component" value="Unassembled WGS sequence"/>
</dbReference>
<name>A0A8J2YTG7_9PROT</name>
<proteinExistence type="predicted"/>
<evidence type="ECO:0000313" key="4">
    <source>
        <dbReference type="Proteomes" id="UP000646365"/>
    </source>
</evidence>
<dbReference type="RefSeq" id="WP_189046343.1">
    <property type="nucleotide sequence ID" value="NZ_BMJQ01000006.1"/>
</dbReference>
<feature type="coiled-coil region" evidence="1">
    <location>
        <begin position="54"/>
        <end position="81"/>
    </location>
</feature>
<keyword evidence="2" id="KW-0732">Signal</keyword>
<evidence type="ECO:0008006" key="5">
    <source>
        <dbReference type="Google" id="ProtNLM"/>
    </source>
</evidence>
<sequence length="132" mass="13910">MKFTNAAFLVPALALLIGGPLLPATPLSTQAEAATASKLGDLTSFRTIVVDTKALADKDDLAAAKTRIKDLEEAWDDAEAGLKPRAPSDWHTVDKAIDRALEALRASKPDAATCKQSLADLLTTMDHVSGVV</sequence>
<reference evidence="3" key="2">
    <citation type="submission" date="2020-09" db="EMBL/GenBank/DDBJ databases">
        <authorList>
            <person name="Sun Q."/>
            <person name="Zhou Y."/>
        </authorList>
    </citation>
    <scope>NUCLEOTIDE SEQUENCE</scope>
    <source>
        <strain evidence="3">CGMCC 1.15725</strain>
    </source>
</reference>
<dbReference type="AlphaFoldDB" id="A0A8J2YTG7"/>
<keyword evidence="4" id="KW-1185">Reference proteome</keyword>
<comment type="caution">
    <text evidence="3">The sequence shown here is derived from an EMBL/GenBank/DDBJ whole genome shotgun (WGS) entry which is preliminary data.</text>
</comment>
<evidence type="ECO:0000256" key="2">
    <source>
        <dbReference type="SAM" id="SignalP"/>
    </source>
</evidence>
<reference evidence="3" key="1">
    <citation type="journal article" date="2014" name="Int. J. Syst. Evol. Microbiol.">
        <title>Complete genome sequence of Corynebacterium casei LMG S-19264T (=DSM 44701T), isolated from a smear-ripened cheese.</title>
        <authorList>
            <consortium name="US DOE Joint Genome Institute (JGI-PGF)"/>
            <person name="Walter F."/>
            <person name="Albersmeier A."/>
            <person name="Kalinowski J."/>
            <person name="Ruckert C."/>
        </authorList>
    </citation>
    <scope>NUCLEOTIDE SEQUENCE</scope>
    <source>
        <strain evidence="3">CGMCC 1.15725</strain>
    </source>
</reference>
<organism evidence="3 4">
    <name type="scientific">Aliidongia dinghuensis</name>
    <dbReference type="NCBI Taxonomy" id="1867774"/>
    <lineage>
        <taxon>Bacteria</taxon>
        <taxon>Pseudomonadati</taxon>
        <taxon>Pseudomonadota</taxon>
        <taxon>Alphaproteobacteria</taxon>
        <taxon>Rhodospirillales</taxon>
        <taxon>Dongiaceae</taxon>
        <taxon>Aliidongia</taxon>
    </lineage>
</organism>
<gene>
    <name evidence="3" type="ORF">GCM10011611_26080</name>
</gene>
<keyword evidence="1" id="KW-0175">Coiled coil</keyword>
<feature type="chain" id="PRO_5035182587" description="Histidine kinase" evidence="2">
    <location>
        <begin position="24"/>
        <end position="132"/>
    </location>
</feature>
<dbReference type="EMBL" id="BMJQ01000006">
    <property type="protein sequence ID" value="GGF19000.1"/>
    <property type="molecule type" value="Genomic_DNA"/>
</dbReference>
<evidence type="ECO:0000256" key="1">
    <source>
        <dbReference type="SAM" id="Coils"/>
    </source>
</evidence>
<evidence type="ECO:0000313" key="3">
    <source>
        <dbReference type="EMBL" id="GGF19000.1"/>
    </source>
</evidence>